<dbReference type="RefSeq" id="WP_192113647.1">
    <property type="nucleotide sequence ID" value="NZ_CABUEN010000005.1"/>
</dbReference>
<dbReference type="EMBL" id="FLUP01000001">
    <property type="protein sequence ID" value="SBV96008.1"/>
    <property type="molecule type" value="Genomic_DNA"/>
</dbReference>
<gene>
    <name evidence="2" type="ORF">KM92DES2_10735</name>
</gene>
<sequence>MSAFPDDIRNLSAVLDSLHSGERAIQQPILRLVIEHLRLLACQMDQEFSAQFCIRSQTSPSTPESPATDISARACQTVETRHDQ</sequence>
<organism evidence="2">
    <name type="scientific">uncultured Desulfovibrio sp</name>
    <dbReference type="NCBI Taxonomy" id="167968"/>
    <lineage>
        <taxon>Bacteria</taxon>
        <taxon>Pseudomonadati</taxon>
        <taxon>Thermodesulfobacteriota</taxon>
        <taxon>Desulfovibrionia</taxon>
        <taxon>Desulfovibrionales</taxon>
        <taxon>Desulfovibrionaceae</taxon>
        <taxon>Desulfovibrio</taxon>
        <taxon>environmental samples</taxon>
    </lineage>
</organism>
<dbReference type="AlphaFoldDB" id="A0A212J989"/>
<proteinExistence type="predicted"/>
<name>A0A212J989_9BACT</name>
<evidence type="ECO:0000313" key="2">
    <source>
        <dbReference type="EMBL" id="SBV96008.1"/>
    </source>
</evidence>
<feature type="region of interest" description="Disordered" evidence="1">
    <location>
        <begin position="57"/>
        <end position="84"/>
    </location>
</feature>
<evidence type="ECO:0000256" key="1">
    <source>
        <dbReference type="SAM" id="MobiDB-lite"/>
    </source>
</evidence>
<protein>
    <submittedName>
        <fullName evidence="2">Uncharacterized protein</fullName>
    </submittedName>
</protein>
<accession>A0A212J989</accession>
<reference evidence="2" key="1">
    <citation type="submission" date="2016-04" db="EMBL/GenBank/DDBJ databases">
        <authorList>
            <person name="Evans L.H."/>
            <person name="Alamgir A."/>
            <person name="Owens N."/>
            <person name="Weber N.D."/>
            <person name="Virtaneva K."/>
            <person name="Barbian K."/>
            <person name="Babar A."/>
            <person name="Rosenke K."/>
        </authorList>
    </citation>
    <scope>NUCLEOTIDE SEQUENCE</scope>
    <source>
        <strain evidence="2">92-2</strain>
    </source>
</reference>